<dbReference type="AlphaFoldDB" id="A0A1H6S0P4"/>
<dbReference type="Gene3D" id="3.30.910.20">
    <property type="entry name" value="Skp domain"/>
    <property type="match status" value="1"/>
</dbReference>
<dbReference type="EMBL" id="FNZA01000001">
    <property type="protein sequence ID" value="SEI59414.1"/>
    <property type="molecule type" value="Genomic_DNA"/>
</dbReference>
<dbReference type="InterPro" id="IPR005632">
    <property type="entry name" value="Chaperone_Skp"/>
</dbReference>
<evidence type="ECO:0000256" key="1">
    <source>
        <dbReference type="ARBA" id="ARBA00009091"/>
    </source>
</evidence>
<comment type="similarity">
    <text evidence="1">Belongs to the Skp family.</text>
</comment>
<evidence type="ECO:0000256" key="2">
    <source>
        <dbReference type="ARBA" id="ARBA00022729"/>
    </source>
</evidence>
<dbReference type="Pfam" id="PF03938">
    <property type="entry name" value="OmpH"/>
    <property type="match status" value="1"/>
</dbReference>
<keyword evidence="2" id="KW-0732">Signal</keyword>
<dbReference type="GO" id="GO:0005829">
    <property type="term" value="C:cytosol"/>
    <property type="evidence" value="ECO:0007669"/>
    <property type="project" value="TreeGrafter"/>
</dbReference>
<evidence type="ECO:0000313" key="4">
    <source>
        <dbReference type="Proteomes" id="UP000199223"/>
    </source>
</evidence>
<evidence type="ECO:0000313" key="3">
    <source>
        <dbReference type="EMBL" id="SEI59414.1"/>
    </source>
</evidence>
<dbReference type="PANTHER" id="PTHR35089:SF1">
    <property type="entry name" value="CHAPERONE PROTEIN SKP"/>
    <property type="match status" value="1"/>
</dbReference>
<dbReference type="STRING" id="856736.SAMN04488058_10177"/>
<accession>A0A1H6S0P4</accession>
<reference evidence="4" key="1">
    <citation type="submission" date="2016-10" db="EMBL/GenBank/DDBJ databases">
        <authorList>
            <person name="Varghese N."/>
            <person name="Submissions S."/>
        </authorList>
    </citation>
    <scope>NUCLEOTIDE SEQUENCE [LARGE SCALE GENOMIC DNA]</scope>
    <source>
        <strain evidence="4">CGMCC 1.10218</strain>
    </source>
</reference>
<dbReference type="InterPro" id="IPR024930">
    <property type="entry name" value="Skp_dom_sf"/>
</dbReference>
<dbReference type="GO" id="GO:0050821">
    <property type="term" value="P:protein stabilization"/>
    <property type="evidence" value="ECO:0007669"/>
    <property type="project" value="TreeGrafter"/>
</dbReference>
<dbReference type="Proteomes" id="UP000199223">
    <property type="component" value="Unassembled WGS sequence"/>
</dbReference>
<protein>
    <submittedName>
        <fullName evidence="3">Periplasmic chaperone for outer membrane proteins Skp</fullName>
    </submittedName>
</protein>
<gene>
    <name evidence="3" type="ORF">SAMN04488058_10177</name>
</gene>
<dbReference type="SMART" id="SM00935">
    <property type="entry name" value="OmpH"/>
    <property type="match status" value="1"/>
</dbReference>
<name>A0A1H6S0P4_9DEIO</name>
<keyword evidence="4" id="KW-1185">Reference proteome</keyword>
<organism evidence="3 4">
    <name type="scientific">Deinococcus reticulitermitis</name>
    <dbReference type="NCBI Taxonomy" id="856736"/>
    <lineage>
        <taxon>Bacteria</taxon>
        <taxon>Thermotogati</taxon>
        <taxon>Deinococcota</taxon>
        <taxon>Deinococci</taxon>
        <taxon>Deinococcales</taxon>
        <taxon>Deinococcaceae</taxon>
        <taxon>Deinococcus</taxon>
    </lineage>
</organism>
<dbReference type="PANTHER" id="PTHR35089">
    <property type="entry name" value="CHAPERONE PROTEIN SKP"/>
    <property type="match status" value="1"/>
</dbReference>
<sequence length="165" mass="17705">MKTPRMSPTRILLVLPLFLITTIPHAQQKRHRVGFVSVPQIVAAVPGGAAYLDLRKKVEADLSARAKTIDQLATKAGRTRTAADRQALTKAQQSLATSQKNYQTRLNTAFKPVASRVDSAVAAVAKSSGFTVVLDRDVAARSKLVVYANAATTDLTPAVVKAIKK</sequence>
<dbReference type="SUPFAM" id="SSF111384">
    <property type="entry name" value="OmpH-like"/>
    <property type="match status" value="1"/>
</dbReference>
<dbReference type="GO" id="GO:0051082">
    <property type="term" value="F:unfolded protein binding"/>
    <property type="evidence" value="ECO:0007669"/>
    <property type="project" value="InterPro"/>
</dbReference>
<proteinExistence type="inferred from homology"/>